<evidence type="ECO:0000256" key="3">
    <source>
        <dbReference type="SAM" id="SignalP"/>
    </source>
</evidence>
<dbReference type="RefSeq" id="XP_013330399.1">
    <property type="nucleotide sequence ID" value="XM_013474945.1"/>
</dbReference>
<evidence type="ECO:0000256" key="2">
    <source>
        <dbReference type="SAM" id="MobiDB-lite"/>
    </source>
</evidence>
<comment type="caution">
    <text evidence="5">The sequence shown here is derived from an EMBL/GenBank/DDBJ whole genome shotgun (WGS) entry which is preliminary data.</text>
</comment>
<dbReference type="GeneID" id="25314590"/>
<sequence>MVLSLILSLGLVASATALAIPQPLRFTKEGTFQLSVFSDLHYGEEPRLGPAADVNSTRVMNAILSVEHPQLVVLNGDLITGENTYRENSSWYVDEIVAPLVERGLPWASTYGNHDRDYNLSRAEIFAREKRDPNSLTQYMVPGFNAGVSNYYLPVFSSDEQKQTPEVILWFFDSRGGNYFQELDSNGNKVPQPGWVDESEGKGNEQYERKKKRETETAFAQMPVTRKEADSDTLGCRLVPANKCRTHKTNEEQRRENIDPKLLLVPSIWNKDIEANSAKDFHPILPNEANDNQDAENEIDNWLAKIKDNAEERDALWELFSAIFLN</sequence>
<feature type="chain" id="PRO_5002482026" description="Calcineurin-like phosphoesterase domain-containing protein" evidence="3">
    <location>
        <begin position="18"/>
        <end position="326"/>
    </location>
</feature>
<dbReference type="EMBL" id="LASV01000087">
    <property type="protein sequence ID" value="KKA23787.1"/>
    <property type="molecule type" value="Genomic_DNA"/>
</dbReference>
<feature type="region of interest" description="Disordered" evidence="2">
    <location>
        <begin position="185"/>
        <end position="214"/>
    </location>
</feature>
<feature type="signal peptide" evidence="3">
    <location>
        <begin position="1"/>
        <end position="17"/>
    </location>
</feature>
<feature type="coiled-coil region" evidence="1">
    <location>
        <begin position="285"/>
        <end position="312"/>
    </location>
</feature>
<proteinExistence type="predicted"/>
<evidence type="ECO:0000313" key="5">
    <source>
        <dbReference type="EMBL" id="KKA23787.1"/>
    </source>
</evidence>
<protein>
    <recommendedName>
        <fullName evidence="4">Calcineurin-like phosphoesterase domain-containing protein</fullName>
    </recommendedName>
</protein>
<dbReference type="InterPro" id="IPR029052">
    <property type="entry name" value="Metallo-depent_PP-like"/>
</dbReference>
<dbReference type="GO" id="GO:0016788">
    <property type="term" value="F:hydrolase activity, acting on ester bonds"/>
    <property type="evidence" value="ECO:0007669"/>
    <property type="project" value="TreeGrafter"/>
</dbReference>
<feature type="domain" description="Calcineurin-like phosphoesterase" evidence="4">
    <location>
        <begin position="36"/>
        <end position="183"/>
    </location>
</feature>
<keyword evidence="6" id="KW-1185">Reference proteome</keyword>
<gene>
    <name evidence="5" type="ORF">T310_2239</name>
</gene>
<evidence type="ECO:0000313" key="6">
    <source>
        <dbReference type="Proteomes" id="UP000053958"/>
    </source>
</evidence>
<dbReference type="SUPFAM" id="SSF56300">
    <property type="entry name" value="Metallo-dependent phosphatases"/>
    <property type="match status" value="1"/>
</dbReference>
<accession>A0A0F4YZT3</accession>
<name>A0A0F4YZT3_RASE3</name>
<dbReference type="InterPro" id="IPR004843">
    <property type="entry name" value="Calcineurin-like_PHP"/>
</dbReference>
<dbReference type="STRING" id="1408163.A0A0F4YZT3"/>
<dbReference type="PANTHER" id="PTHR32440:SF11">
    <property type="entry name" value="METALLOPHOSPHOESTERASE DOMAIN-CONTAINING PROTEIN"/>
    <property type="match status" value="1"/>
</dbReference>
<dbReference type="Gene3D" id="3.60.21.10">
    <property type="match status" value="1"/>
</dbReference>
<evidence type="ECO:0000256" key="1">
    <source>
        <dbReference type="SAM" id="Coils"/>
    </source>
</evidence>
<dbReference type="GO" id="GO:0005737">
    <property type="term" value="C:cytoplasm"/>
    <property type="evidence" value="ECO:0007669"/>
    <property type="project" value="TreeGrafter"/>
</dbReference>
<dbReference type="Pfam" id="PF00149">
    <property type="entry name" value="Metallophos"/>
    <property type="match status" value="1"/>
</dbReference>
<dbReference type="Proteomes" id="UP000053958">
    <property type="component" value="Unassembled WGS sequence"/>
</dbReference>
<keyword evidence="1" id="KW-0175">Coiled coil</keyword>
<dbReference type="PANTHER" id="PTHR32440">
    <property type="entry name" value="PHOSPHATASE DCR2-RELATED-RELATED"/>
    <property type="match status" value="1"/>
</dbReference>
<evidence type="ECO:0000259" key="4">
    <source>
        <dbReference type="Pfam" id="PF00149"/>
    </source>
</evidence>
<reference evidence="5 6" key="1">
    <citation type="submission" date="2015-04" db="EMBL/GenBank/DDBJ databases">
        <authorList>
            <person name="Heijne W.H."/>
            <person name="Fedorova N.D."/>
            <person name="Nierman W.C."/>
            <person name="Vollebregt A.W."/>
            <person name="Zhao Z."/>
            <person name="Wu L."/>
            <person name="Kumar M."/>
            <person name="Stam H."/>
            <person name="van den Berg M.A."/>
            <person name="Pel H.J."/>
        </authorList>
    </citation>
    <scope>NUCLEOTIDE SEQUENCE [LARGE SCALE GENOMIC DNA]</scope>
    <source>
        <strain evidence="5 6">CBS 393.64</strain>
    </source>
</reference>
<keyword evidence="3" id="KW-0732">Signal</keyword>
<feature type="compositionally biased region" description="Basic and acidic residues" evidence="2">
    <location>
        <begin position="199"/>
        <end position="214"/>
    </location>
</feature>
<dbReference type="AlphaFoldDB" id="A0A0F4YZT3"/>
<organism evidence="5 6">
    <name type="scientific">Rasamsonia emersonii (strain ATCC 16479 / CBS 393.64 / IMI 116815)</name>
    <dbReference type="NCBI Taxonomy" id="1408163"/>
    <lineage>
        <taxon>Eukaryota</taxon>
        <taxon>Fungi</taxon>
        <taxon>Dikarya</taxon>
        <taxon>Ascomycota</taxon>
        <taxon>Pezizomycotina</taxon>
        <taxon>Eurotiomycetes</taxon>
        <taxon>Eurotiomycetidae</taxon>
        <taxon>Eurotiales</taxon>
        <taxon>Trichocomaceae</taxon>
        <taxon>Rasamsonia</taxon>
    </lineage>
</organism>
<dbReference type="OrthoDB" id="783096at2759"/>